<feature type="compositionally biased region" description="Polar residues" evidence="2">
    <location>
        <begin position="452"/>
        <end position="467"/>
    </location>
</feature>
<dbReference type="AlphaFoldDB" id="A0A0B5DEB8"/>
<dbReference type="OrthoDB" id="4426680at2"/>
<feature type="coiled-coil region" evidence="1">
    <location>
        <begin position="105"/>
        <end position="132"/>
    </location>
</feature>
<keyword evidence="5" id="KW-1185">Reference proteome</keyword>
<evidence type="ECO:0000256" key="2">
    <source>
        <dbReference type="SAM" id="MobiDB-lite"/>
    </source>
</evidence>
<evidence type="ECO:0000313" key="5">
    <source>
        <dbReference type="Proteomes" id="UP000031524"/>
    </source>
</evidence>
<evidence type="ECO:0008006" key="6">
    <source>
        <dbReference type="Google" id="ProtNLM"/>
    </source>
</evidence>
<protein>
    <recommendedName>
        <fullName evidence="6">Secreted protein</fullName>
    </recommendedName>
</protein>
<dbReference type="Proteomes" id="UP000031524">
    <property type="component" value="Chromosome"/>
</dbReference>
<feature type="chain" id="PRO_5002099815" description="Secreted protein" evidence="3">
    <location>
        <begin position="31"/>
        <end position="467"/>
    </location>
</feature>
<dbReference type="RefSeq" id="WP_052437909.1">
    <property type="nucleotide sequence ID" value="NZ_BCSU01000001.1"/>
</dbReference>
<dbReference type="KEGG" id="chm:B842_11160"/>
<organism evidence="4 5">
    <name type="scientific">Corynebacterium humireducens NBRC 106098 = DSM 45392</name>
    <dbReference type="NCBI Taxonomy" id="1223515"/>
    <lineage>
        <taxon>Bacteria</taxon>
        <taxon>Bacillati</taxon>
        <taxon>Actinomycetota</taxon>
        <taxon>Actinomycetes</taxon>
        <taxon>Mycobacteriales</taxon>
        <taxon>Corynebacteriaceae</taxon>
        <taxon>Corynebacterium</taxon>
    </lineage>
</organism>
<dbReference type="EMBL" id="CP005286">
    <property type="protein sequence ID" value="AJE34079.1"/>
    <property type="molecule type" value="Genomic_DNA"/>
</dbReference>
<evidence type="ECO:0000313" key="4">
    <source>
        <dbReference type="EMBL" id="AJE34079.1"/>
    </source>
</evidence>
<gene>
    <name evidence="4" type="ORF">B842_11160</name>
</gene>
<dbReference type="HOGENOM" id="CLU_528651_0_0_11"/>
<evidence type="ECO:0000256" key="1">
    <source>
        <dbReference type="SAM" id="Coils"/>
    </source>
</evidence>
<feature type="signal peptide" evidence="3">
    <location>
        <begin position="1"/>
        <end position="30"/>
    </location>
</feature>
<proteinExistence type="predicted"/>
<evidence type="ECO:0000256" key="3">
    <source>
        <dbReference type="SAM" id="SignalP"/>
    </source>
</evidence>
<reference evidence="4 5" key="1">
    <citation type="submission" date="2013-04" db="EMBL/GenBank/DDBJ databases">
        <title>Complete genome sequence of Corynebacterium humireducens DSM 45392(T), isolated from a wastewater-fed microbial fuel cell.</title>
        <authorList>
            <person name="Ruckert C."/>
            <person name="Albersmeier A."/>
            <person name="Kalinowski J."/>
        </authorList>
    </citation>
    <scope>NUCLEOTIDE SEQUENCE [LARGE SCALE GENOMIC DNA]</scope>
    <source>
        <strain evidence="5">MFC-5</strain>
    </source>
</reference>
<keyword evidence="1" id="KW-0175">Coiled coil</keyword>
<sequence length="467" mass="51272">MFKNRVRTAALAGAVAIATGLSGFAAPAFAQDTTQQGGFRLEDGSKAVVVEPKNTSPKVLKDLTDETAVYLNGITGNPDNHLYANLVDFFLTLGDDVDPSEEAAAQTFAQARAEAEAELAKASDNVLEARASVKYAAEKDRIATADYDALIALLAPFVHTVGDLNDVNDWIDRVNDLNTHVEFEELDNINTPTRDNAVAVYQSVLALKAKVDDQVKMAGDWNIDKEDGRYVNNEHMKALLSLQALINEGVAEFTPAYEKAVASNIEAQLTNVLPRQLLLERAVAQRDTLRVLKSQFAVMERYFELYQNNELVTVDRTLRTEYIELLGGLHQGILMNVGFLQEADAAVTDYFESLAANGYDDWEYDQATNLDGYLEIKRQFALETYAKAVLNGVVWQHELDRVELIDLALKDEREAAAKAAADRDRELKAAEELAEAQKAIADALAKDKVDGGQSTTKPGTSSFKLSS</sequence>
<feature type="region of interest" description="Disordered" evidence="2">
    <location>
        <begin position="447"/>
        <end position="467"/>
    </location>
</feature>
<accession>A0A0B5DEB8</accession>
<name>A0A0B5DEB8_9CORY</name>
<keyword evidence="3" id="KW-0732">Signal</keyword>